<dbReference type="EMBL" id="BMAU01021438">
    <property type="protein sequence ID" value="GFY36741.1"/>
    <property type="molecule type" value="Genomic_DNA"/>
</dbReference>
<comment type="caution">
    <text evidence="2">The sequence shown here is derived from an EMBL/GenBank/DDBJ whole genome shotgun (WGS) entry which is preliminary data.</text>
</comment>
<accession>A0A8X6WMI6</accession>
<sequence length="153" mass="16987">MEAFTTRSPHTNTIVITTETVSGFVAKENSSDSAADLSPRARHHSKQRRRWMGVKSSACNGHRDPKCLSASCLRMVREHTGGPCEGVTCARMTADEAVGCTRAFLTMWRSSRRLVCQGRPEPGLRVNDISEIHWSQHPSSQHNQSDLIDELLA</sequence>
<feature type="region of interest" description="Disordered" evidence="1">
    <location>
        <begin position="27"/>
        <end position="57"/>
    </location>
</feature>
<evidence type="ECO:0000313" key="3">
    <source>
        <dbReference type="Proteomes" id="UP000887159"/>
    </source>
</evidence>
<feature type="compositionally biased region" description="Basic residues" evidence="1">
    <location>
        <begin position="40"/>
        <end position="52"/>
    </location>
</feature>
<name>A0A8X6WMI6_TRICX</name>
<dbReference type="AlphaFoldDB" id="A0A8X6WMI6"/>
<evidence type="ECO:0000313" key="2">
    <source>
        <dbReference type="EMBL" id="GFY36741.1"/>
    </source>
</evidence>
<reference evidence="2" key="1">
    <citation type="submission" date="2020-08" db="EMBL/GenBank/DDBJ databases">
        <title>Multicomponent nature underlies the extraordinary mechanical properties of spider dragline silk.</title>
        <authorList>
            <person name="Kono N."/>
            <person name="Nakamura H."/>
            <person name="Mori M."/>
            <person name="Yoshida Y."/>
            <person name="Ohtoshi R."/>
            <person name="Malay A.D."/>
            <person name="Moran D.A.P."/>
            <person name="Tomita M."/>
            <person name="Numata K."/>
            <person name="Arakawa K."/>
        </authorList>
    </citation>
    <scope>NUCLEOTIDE SEQUENCE</scope>
</reference>
<evidence type="ECO:0000256" key="1">
    <source>
        <dbReference type="SAM" id="MobiDB-lite"/>
    </source>
</evidence>
<dbReference type="Proteomes" id="UP000887159">
    <property type="component" value="Unassembled WGS sequence"/>
</dbReference>
<protein>
    <submittedName>
        <fullName evidence="2">Uncharacterized protein</fullName>
    </submittedName>
</protein>
<organism evidence="2 3">
    <name type="scientific">Trichonephila clavipes</name>
    <name type="common">Golden silk orbweaver</name>
    <name type="synonym">Nephila clavipes</name>
    <dbReference type="NCBI Taxonomy" id="2585209"/>
    <lineage>
        <taxon>Eukaryota</taxon>
        <taxon>Metazoa</taxon>
        <taxon>Ecdysozoa</taxon>
        <taxon>Arthropoda</taxon>
        <taxon>Chelicerata</taxon>
        <taxon>Arachnida</taxon>
        <taxon>Araneae</taxon>
        <taxon>Araneomorphae</taxon>
        <taxon>Entelegynae</taxon>
        <taxon>Araneoidea</taxon>
        <taxon>Nephilidae</taxon>
        <taxon>Trichonephila</taxon>
    </lineage>
</organism>
<keyword evidence="3" id="KW-1185">Reference proteome</keyword>
<gene>
    <name evidence="2" type="primary">X975_05742</name>
    <name evidence="2" type="ORF">TNCV_2567031</name>
</gene>
<proteinExistence type="predicted"/>